<organism evidence="1 2">
    <name type="scientific">Saccharothrix mutabilis subsp. mutabilis</name>
    <dbReference type="NCBI Taxonomy" id="66855"/>
    <lineage>
        <taxon>Bacteria</taxon>
        <taxon>Bacillati</taxon>
        <taxon>Actinomycetota</taxon>
        <taxon>Actinomycetes</taxon>
        <taxon>Pseudonocardiales</taxon>
        <taxon>Pseudonocardiaceae</taxon>
        <taxon>Saccharothrix</taxon>
    </lineage>
</organism>
<dbReference type="Proteomes" id="UP001500416">
    <property type="component" value="Unassembled WGS sequence"/>
</dbReference>
<evidence type="ECO:0008006" key="3">
    <source>
        <dbReference type="Google" id="ProtNLM"/>
    </source>
</evidence>
<name>A0ABN0TC61_9PSEU</name>
<reference evidence="1 2" key="1">
    <citation type="journal article" date="2019" name="Int. J. Syst. Evol. Microbiol.">
        <title>The Global Catalogue of Microorganisms (GCM) 10K type strain sequencing project: providing services to taxonomists for standard genome sequencing and annotation.</title>
        <authorList>
            <consortium name="The Broad Institute Genomics Platform"/>
            <consortium name="The Broad Institute Genome Sequencing Center for Infectious Disease"/>
            <person name="Wu L."/>
            <person name="Ma J."/>
        </authorList>
    </citation>
    <scope>NUCLEOTIDE SEQUENCE [LARGE SCALE GENOMIC DNA]</scope>
    <source>
        <strain evidence="1 2">JCM 3380</strain>
    </source>
</reference>
<accession>A0ABN0TC61</accession>
<dbReference type="EMBL" id="BAAABU010000002">
    <property type="protein sequence ID" value="GAA0218040.1"/>
    <property type="molecule type" value="Genomic_DNA"/>
</dbReference>
<protein>
    <recommendedName>
        <fullName evidence="3">Secreted protein</fullName>
    </recommendedName>
</protein>
<keyword evidence="2" id="KW-1185">Reference proteome</keyword>
<evidence type="ECO:0000313" key="2">
    <source>
        <dbReference type="Proteomes" id="UP001500416"/>
    </source>
</evidence>
<proteinExistence type="predicted"/>
<gene>
    <name evidence="1" type="ORF">GCM10010492_14870</name>
</gene>
<comment type="caution">
    <text evidence="1">The sequence shown here is derived from an EMBL/GenBank/DDBJ whole genome shotgun (WGS) entry which is preliminary data.</text>
</comment>
<sequence>MRKIGWVIGAVAVVAVGAYGYAFVMTGSDNRPRPQPGECARIEGRPESPTYRAVSCADDLANVKVAKVVDAQAECPRGGAQYTRFTGATTLCLIPNFVEGACYGRDEKAGLRKVDCTNAQAVKVVKVAHGTPTTCEPNRTVAYPEPSVTFCLAKNTP</sequence>
<dbReference type="RefSeq" id="WP_343932869.1">
    <property type="nucleotide sequence ID" value="NZ_BAAABU010000002.1"/>
</dbReference>
<evidence type="ECO:0000313" key="1">
    <source>
        <dbReference type="EMBL" id="GAA0218040.1"/>
    </source>
</evidence>